<comment type="caution">
    <text evidence="1">The sequence shown here is derived from an EMBL/GenBank/DDBJ whole genome shotgun (WGS) entry which is preliminary data.</text>
</comment>
<dbReference type="Proteomes" id="UP000782312">
    <property type="component" value="Unassembled WGS sequence"/>
</dbReference>
<evidence type="ECO:0000313" key="1">
    <source>
        <dbReference type="EMBL" id="MBI3127539.1"/>
    </source>
</evidence>
<proteinExistence type="predicted"/>
<dbReference type="AlphaFoldDB" id="A0A932MLT7"/>
<dbReference type="PANTHER" id="PTHR34846">
    <property type="entry name" value="4-CARBOXYMUCONOLACTONE DECARBOXYLASE FAMILY PROTEIN (AFU_ORTHOLOGUE AFUA_6G11590)"/>
    <property type="match status" value="1"/>
</dbReference>
<dbReference type="Gene3D" id="1.20.1290.10">
    <property type="entry name" value="AhpD-like"/>
    <property type="match status" value="1"/>
</dbReference>
<organism evidence="1 2">
    <name type="scientific">Tectimicrobiota bacterium</name>
    <dbReference type="NCBI Taxonomy" id="2528274"/>
    <lineage>
        <taxon>Bacteria</taxon>
        <taxon>Pseudomonadati</taxon>
        <taxon>Nitrospinota/Tectimicrobiota group</taxon>
        <taxon>Candidatus Tectimicrobiota</taxon>
    </lineage>
</organism>
<dbReference type="EMBL" id="JACPUR010000017">
    <property type="protein sequence ID" value="MBI3127539.1"/>
    <property type="molecule type" value="Genomic_DNA"/>
</dbReference>
<protein>
    <submittedName>
        <fullName evidence="1">Carboxymuconolactone decarboxylase family protein</fullName>
    </submittedName>
</protein>
<name>A0A932MLT7_UNCTE</name>
<dbReference type="PANTHER" id="PTHR34846:SF10">
    <property type="entry name" value="CYTOPLASMIC PROTEIN"/>
    <property type="match status" value="1"/>
</dbReference>
<evidence type="ECO:0000313" key="2">
    <source>
        <dbReference type="Proteomes" id="UP000782312"/>
    </source>
</evidence>
<gene>
    <name evidence="1" type="ORF">HYZ11_08050</name>
</gene>
<reference evidence="1" key="1">
    <citation type="submission" date="2020-07" db="EMBL/GenBank/DDBJ databases">
        <title>Huge and variable diversity of episymbiotic CPR bacteria and DPANN archaea in groundwater ecosystems.</title>
        <authorList>
            <person name="He C.Y."/>
            <person name="Keren R."/>
            <person name="Whittaker M."/>
            <person name="Farag I.F."/>
            <person name="Doudna J."/>
            <person name="Cate J.H.D."/>
            <person name="Banfield J.F."/>
        </authorList>
    </citation>
    <scope>NUCLEOTIDE SEQUENCE</scope>
    <source>
        <strain evidence="1">NC_groundwater_763_Ag_S-0.2um_68_21</strain>
    </source>
</reference>
<dbReference type="InterPro" id="IPR029032">
    <property type="entry name" value="AhpD-like"/>
</dbReference>
<dbReference type="SUPFAM" id="SSF69118">
    <property type="entry name" value="AhpD-like"/>
    <property type="match status" value="1"/>
</dbReference>
<accession>A0A932MLT7</accession>
<sequence length="105" mass="11968">MELGRALGLTAEQIDLLDGDRWEGSPLFSGKEKAAIRWADEVTNLRAKRNDFAFEEMKKHFTTRQIVELTFVCGMWNLSGRVAEALRLVVEPPGGRIAFQEKDMR</sequence>